<dbReference type="SUPFAM" id="SSF53335">
    <property type="entry name" value="S-adenosyl-L-methionine-dependent methyltransferases"/>
    <property type="match status" value="1"/>
</dbReference>
<evidence type="ECO:0000256" key="2">
    <source>
        <dbReference type="ARBA" id="ARBA00022603"/>
    </source>
</evidence>
<dbReference type="InterPro" id="IPR029063">
    <property type="entry name" value="SAM-dependent_MTases_sf"/>
</dbReference>
<dbReference type="EMBL" id="UINC01123376">
    <property type="protein sequence ID" value="SVC99809.1"/>
    <property type="molecule type" value="Genomic_DNA"/>
</dbReference>
<evidence type="ECO:0000256" key="3">
    <source>
        <dbReference type="ARBA" id="ARBA00022679"/>
    </source>
</evidence>
<keyword evidence="2" id="KW-0489">Methyltransferase</keyword>
<evidence type="ECO:0000259" key="4">
    <source>
        <dbReference type="Pfam" id="PF01555"/>
    </source>
</evidence>
<sequence length="240" mass="28166">MDYLKTIKDNSVDLIITDPPYYIGFDGGKGWDSQWENEKEYLSWCSKWVKECVRVLKPNRMLTIWGTLKTETFLKFKLETSDLVELFPQNEIIWSYNWGGRDKSNFARKHEYAWCWSKGEKFLFNSEDVLQPRKLKKNLRTGEKYSKGSIPTSVWEKNNHTTSKDYIGWHPTTKNLDVLTRIIRAYSNEKDTILDIFMGSGSTAVAAIRNGRNIIGCESDEEFYNLSSERIQKERKLKTE</sequence>
<dbReference type="GO" id="GO:0005737">
    <property type="term" value="C:cytoplasm"/>
    <property type="evidence" value="ECO:0007669"/>
    <property type="project" value="TreeGrafter"/>
</dbReference>
<dbReference type="InterPro" id="IPR001091">
    <property type="entry name" value="RM_Methyltransferase"/>
</dbReference>
<accession>A0A382RQ39</accession>
<name>A0A382RQ39_9ZZZZ</name>
<reference evidence="5" key="1">
    <citation type="submission" date="2018-05" db="EMBL/GenBank/DDBJ databases">
        <authorList>
            <person name="Lanie J.A."/>
            <person name="Ng W.-L."/>
            <person name="Kazmierczak K.M."/>
            <person name="Andrzejewski T.M."/>
            <person name="Davidsen T.M."/>
            <person name="Wayne K.J."/>
            <person name="Tettelin H."/>
            <person name="Glass J.I."/>
            <person name="Rusch D."/>
            <person name="Podicherti R."/>
            <person name="Tsui H.-C.T."/>
            <person name="Winkler M.E."/>
        </authorList>
    </citation>
    <scope>NUCLEOTIDE SEQUENCE</scope>
</reference>
<dbReference type="PROSITE" id="PS00092">
    <property type="entry name" value="N6_MTASE"/>
    <property type="match status" value="1"/>
</dbReference>
<organism evidence="5">
    <name type="scientific">marine metagenome</name>
    <dbReference type="NCBI Taxonomy" id="408172"/>
    <lineage>
        <taxon>unclassified sequences</taxon>
        <taxon>metagenomes</taxon>
        <taxon>ecological metagenomes</taxon>
    </lineage>
</organism>
<dbReference type="Gene3D" id="3.40.50.150">
    <property type="entry name" value="Vaccinia Virus protein VP39"/>
    <property type="match status" value="1"/>
</dbReference>
<dbReference type="GO" id="GO:0003677">
    <property type="term" value="F:DNA binding"/>
    <property type="evidence" value="ECO:0007669"/>
    <property type="project" value="InterPro"/>
</dbReference>
<evidence type="ECO:0000313" key="5">
    <source>
        <dbReference type="EMBL" id="SVC99809.1"/>
    </source>
</evidence>
<comment type="similarity">
    <text evidence="1">Belongs to the N(4)/N(6)-methyltransferase family.</text>
</comment>
<dbReference type="PANTHER" id="PTHR13370">
    <property type="entry name" value="RNA METHYLASE-RELATED"/>
    <property type="match status" value="1"/>
</dbReference>
<dbReference type="GO" id="GO:0032259">
    <property type="term" value="P:methylation"/>
    <property type="evidence" value="ECO:0007669"/>
    <property type="project" value="UniProtKB-KW"/>
</dbReference>
<dbReference type="AlphaFoldDB" id="A0A382RQ39"/>
<dbReference type="PANTHER" id="PTHR13370:SF24">
    <property type="entry name" value="TYPE III RESTRICTION-MODIFICATION ENZYME STYLTI MOD SUBUNIT"/>
    <property type="match status" value="1"/>
</dbReference>
<dbReference type="PRINTS" id="PR00508">
    <property type="entry name" value="S21N4MTFRASE"/>
</dbReference>
<proteinExistence type="inferred from homology"/>
<dbReference type="InterPro" id="IPR002052">
    <property type="entry name" value="DNA_methylase_N6_adenine_CS"/>
</dbReference>
<feature type="domain" description="DNA methylase N-4/N-6" evidence="4">
    <location>
        <begin position="12"/>
        <end position="227"/>
    </location>
</feature>
<dbReference type="Pfam" id="PF01555">
    <property type="entry name" value="N6_N4_Mtase"/>
    <property type="match status" value="1"/>
</dbReference>
<gene>
    <name evidence="5" type="ORF">METZ01_LOCUS352663</name>
</gene>
<protein>
    <recommendedName>
        <fullName evidence="4">DNA methylase N-4/N-6 domain-containing protein</fullName>
    </recommendedName>
</protein>
<keyword evidence="3" id="KW-0808">Transferase</keyword>
<evidence type="ECO:0000256" key="1">
    <source>
        <dbReference type="ARBA" id="ARBA00006594"/>
    </source>
</evidence>
<dbReference type="GO" id="GO:0008170">
    <property type="term" value="F:N-methyltransferase activity"/>
    <property type="evidence" value="ECO:0007669"/>
    <property type="project" value="InterPro"/>
</dbReference>
<dbReference type="InterPro" id="IPR002941">
    <property type="entry name" value="DNA_methylase_N4/N6"/>
</dbReference>